<dbReference type="GO" id="GO:1904680">
    <property type="term" value="F:peptide transmembrane transporter activity"/>
    <property type="evidence" value="ECO:0007669"/>
    <property type="project" value="TreeGrafter"/>
</dbReference>
<keyword evidence="7" id="KW-1185">Reference proteome</keyword>
<sequence>MWKVLVAALAVVAGASVSSAVPAVAQETKVPVKGGTLVVALEPEPSRLYLSSQTAVIVQSQIYENLVTLSKDYKPLPRLAESWEISADGKTITFHLRKGVKWHDGKPFTSADVAFSILELNKKFHSRGLSNFGTVEAIDTPDENTAVFRLSAPSLAIWSAFGADNATIVPKHLWEGKDPFTNEWINKPIGTGPFVFKEWVRGDHITLERNPDYWDAGKPYLDRVLFRVIPDAGARAAGLETGQVHYVPVTPVPLSDVERLKKLPNIDIVTDGFGTFAPMYFFDFNLENPIFKDIRVRQAFAHAINKQALADVAWYGFAKPATTPVPSDQKQFHANDTQQYAYDPAKAERLLDEAGYKRGKDGVRFKVTHLPVAYGEDFRRSAEFIRQQLKRVGIELEIVNYDLAGWLRTVFAERKFDTMTAYYAANADPQIGVHRRFWSKTFNRASWTNASGYQNPEIDKLIEASHVEGDPKKRAELIREVQRVAQRDLPSITLLEVSLFGVKVKKLHGLDPNPDGLYGSYGSAWLEK</sequence>
<comment type="similarity">
    <text evidence="2">Belongs to the bacterial solute-binding protein 5 family.</text>
</comment>
<dbReference type="PANTHER" id="PTHR30290">
    <property type="entry name" value="PERIPLASMIC BINDING COMPONENT OF ABC TRANSPORTER"/>
    <property type="match status" value="1"/>
</dbReference>
<dbReference type="Gene3D" id="3.10.105.10">
    <property type="entry name" value="Dipeptide-binding Protein, Domain 3"/>
    <property type="match status" value="1"/>
</dbReference>
<dbReference type="GO" id="GO:0015833">
    <property type="term" value="P:peptide transport"/>
    <property type="evidence" value="ECO:0007669"/>
    <property type="project" value="TreeGrafter"/>
</dbReference>
<dbReference type="PIRSF" id="PIRSF002741">
    <property type="entry name" value="MppA"/>
    <property type="match status" value="1"/>
</dbReference>
<dbReference type="InterPro" id="IPR023765">
    <property type="entry name" value="SBP_5_CS"/>
</dbReference>
<dbReference type="GO" id="GO:0043190">
    <property type="term" value="C:ATP-binding cassette (ABC) transporter complex"/>
    <property type="evidence" value="ECO:0007669"/>
    <property type="project" value="InterPro"/>
</dbReference>
<dbReference type="AlphaFoldDB" id="A0A917BTR9"/>
<dbReference type="SUPFAM" id="SSF53850">
    <property type="entry name" value="Periplasmic binding protein-like II"/>
    <property type="match status" value="1"/>
</dbReference>
<proteinExistence type="inferred from homology"/>
<evidence type="ECO:0000313" key="7">
    <source>
        <dbReference type="Proteomes" id="UP000606044"/>
    </source>
</evidence>
<dbReference type="Gene3D" id="3.40.190.10">
    <property type="entry name" value="Periplasmic binding protein-like II"/>
    <property type="match status" value="1"/>
</dbReference>
<gene>
    <name evidence="6" type="ORF">GCM10007301_17790</name>
</gene>
<organism evidence="6 7">
    <name type="scientific">Azorhizobium oxalatiphilum</name>
    <dbReference type="NCBI Taxonomy" id="980631"/>
    <lineage>
        <taxon>Bacteria</taxon>
        <taxon>Pseudomonadati</taxon>
        <taxon>Pseudomonadota</taxon>
        <taxon>Alphaproteobacteria</taxon>
        <taxon>Hyphomicrobiales</taxon>
        <taxon>Xanthobacteraceae</taxon>
        <taxon>Azorhizobium</taxon>
    </lineage>
</organism>
<evidence type="ECO:0000256" key="2">
    <source>
        <dbReference type="ARBA" id="ARBA00005695"/>
    </source>
</evidence>
<evidence type="ECO:0000256" key="1">
    <source>
        <dbReference type="ARBA" id="ARBA00004418"/>
    </source>
</evidence>
<dbReference type="EMBL" id="BMCT01000002">
    <property type="protein sequence ID" value="GGF58545.1"/>
    <property type="molecule type" value="Genomic_DNA"/>
</dbReference>
<dbReference type="InterPro" id="IPR000914">
    <property type="entry name" value="SBP_5_dom"/>
</dbReference>
<protein>
    <submittedName>
        <fullName evidence="6">Peptide ABC transporter substrate-binding protein</fullName>
    </submittedName>
</protein>
<dbReference type="Proteomes" id="UP000606044">
    <property type="component" value="Unassembled WGS sequence"/>
</dbReference>
<dbReference type="PANTHER" id="PTHR30290:SF38">
    <property type="entry name" value="D,D-DIPEPTIDE-BINDING PERIPLASMIC PROTEIN DDPA-RELATED"/>
    <property type="match status" value="1"/>
</dbReference>
<evidence type="ECO:0000313" key="6">
    <source>
        <dbReference type="EMBL" id="GGF58545.1"/>
    </source>
</evidence>
<dbReference type="Pfam" id="PF00496">
    <property type="entry name" value="SBP_bac_5"/>
    <property type="match status" value="1"/>
</dbReference>
<accession>A0A917BTR9</accession>
<dbReference type="InterPro" id="IPR030678">
    <property type="entry name" value="Peptide/Ni-bd"/>
</dbReference>
<reference evidence="6" key="1">
    <citation type="journal article" date="2014" name="Int. J. Syst. Evol. Microbiol.">
        <title>Complete genome sequence of Corynebacterium casei LMG S-19264T (=DSM 44701T), isolated from a smear-ripened cheese.</title>
        <authorList>
            <consortium name="US DOE Joint Genome Institute (JGI-PGF)"/>
            <person name="Walter F."/>
            <person name="Albersmeier A."/>
            <person name="Kalinowski J."/>
            <person name="Ruckert C."/>
        </authorList>
    </citation>
    <scope>NUCLEOTIDE SEQUENCE</scope>
    <source>
        <strain evidence="6">CCM 7897</strain>
    </source>
</reference>
<feature type="signal peptide" evidence="4">
    <location>
        <begin position="1"/>
        <end position="25"/>
    </location>
</feature>
<dbReference type="InterPro" id="IPR039424">
    <property type="entry name" value="SBP_5"/>
</dbReference>
<evidence type="ECO:0000256" key="3">
    <source>
        <dbReference type="ARBA" id="ARBA00022729"/>
    </source>
</evidence>
<keyword evidence="3 4" id="KW-0732">Signal</keyword>
<evidence type="ECO:0000259" key="5">
    <source>
        <dbReference type="Pfam" id="PF00496"/>
    </source>
</evidence>
<name>A0A917BTR9_9HYPH</name>
<dbReference type="GO" id="GO:0030288">
    <property type="term" value="C:outer membrane-bounded periplasmic space"/>
    <property type="evidence" value="ECO:0007669"/>
    <property type="project" value="UniProtKB-ARBA"/>
</dbReference>
<comment type="caution">
    <text evidence="6">The sequence shown here is derived from an EMBL/GenBank/DDBJ whole genome shotgun (WGS) entry which is preliminary data.</text>
</comment>
<dbReference type="CDD" id="cd08517">
    <property type="entry name" value="PBP2_NikA_DppA_OppA_like_13"/>
    <property type="match status" value="1"/>
</dbReference>
<dbReference type="RefSeq" id="WP_188577597.1">
    <property type="nucleotide sequence ID" value="NZ_BMCT01000002.1"/>
</dbReference>
<evidence type="ECO:0000256" key="4">
    <source>
        <dbReference type="SAM" id="SignalP"/>
    </source>
</evidence>
<comment type="subcellular location">
    <subcellularLocation>
        <location evidence="1">Periplasm</location>
    </subcellularLocation>
</comment>
<reference evidence="6" key="2">
    <citation type="submission" date="2020-09" db="EMBL/GenBank/DDBJ databases">
        <authorList>
            <person name="Sun Q."/>
            <person name="Sedlacek I."/>
        </authorList>
    </citation>
    <scope>NUCLEOTIDE SEQUENCE</scope>
    <source>
        <strain evidence="6">CCM 7897</strain>
    </source>
</reference>
<feature type="domain" description="Solute-binding protein family 5" evidence="5">
    <location>
        <begin position="75"/>
        <end position="438"/>
    </location>
</feature>
<dbReference type="PROSITE" id="PS01040">
    <property type="entry name" value="SBP_BACTERIAL_5"/>
    <property type="match status" value="1"/>
</dbReference>
<feature type="chain" id="PRO_5037778014" evidence="4">
    <location>
        <begin position="26"/>
        <end position="528"/>
    </location>
</feature>